<sequence>MSKKMLVPLFSFIFLAGCAGSGPKLGVTDGQLTPCPITPNCVNSQATGKLDSVEPLYFTGTQKDAKERLIKVLKEMERTEVTVDQEDYIRAESTSAIFGFVDDVEFYFPSEETGKIVIQTRSASRLGLSDLGVNRRRIEEIRDKFNAN</sequence>
<protein>
    <recommendedName>
        <fullName evidence="4">Lipoprotein</fullName>
    </recommendedName>
</protein>
<dbReference type="KEGG" id="gni:GNIT_0982"/>
<dbReference type="AlphaFoldDB" id="G4QJZ7"/>
<dbReference type="PANTHER" id="PTHR34801">
    <property type="entry name" value="EXPRESSED PROTEIN"/>
    <property type="match status" value="1"/>
</dbReference>
<dbReference type="EMBL" id="CP003060">
    <property type="protein sequence ID" value="AEP29119.1"/>
    <property type="molecule type" value="Genomic_DNA"/>
</dbReference>
<proteinExistence type="predicted"/>
<dbReference type="OrthoDB" id="9793534at2"/>
<dbReference type="PIRSF" id="PIRSF026426">
    <property type="entry name" value="DUF1499"/>
    <property type="match status" value="1"/>
</dbReference>
<evidence type="ECO:0000313" key="2">
    <source>
        <dbReference type="EMBL" id="AEP29119.1"/>
    </source>
</evidence>
<reference evidence="2 3" key="1">
    <citation type="journal article" date="2011" name="J. Bacteriol.">
        <title>Complete genome sequence of seawater bacterium Glaciecola nitratireducens FR1064T.</title>
        <authorList>
            <person name="Bian F."/>
            <person name="Qin Q.L."/>
            <person name="Xie B.B."/>
            <person name="Shu Y.L."/>
            <person name="Zhang X.Y."/>
            <person name="Yu Y."/>
            <person name="Chen B."/>
            <person name="Chen X.L."/>
            <person name="Zhou B.C."/>
            <person name="Zhang Y.Z."/>
        </authorList>
    </citation>
    <scope>NUCLEOTIDE SEQUENCE [LARGE SCALE GENOMIC DNA]</scope>
    <source>
        <strain evidence="3">JCM 12485 / KCTC 12276 / FR1064</strain>
    </source>
</reference>
<accession>G4QJZ7</accession>
<evidence type="ECO:0000256" key="1">
    <source>
        <dbReference type="SAM" id="SignalP"/>
    </source>
</evidence>
<evidence type="ECO:0008006" key="4">
    <source>
        <dbReference type="Google" id="ProtNLM"/>
    </source>
</evidence>
<dbReference type="eggNOG" id="COG4446">
    <property type="taxonomic scope" value="Bacteria"/>
</dbReference>
<keyword evidence="3" id="KW-1185">Reference proteome</keyword>
<dbReference type="InterPro" id="IPR010865">
    <property type="entry name" value="DUF1499"/>
</dbReference>
<keyword evidence="1" id="KW-0732">Signal</keyword>
<feature type="signal peptide" evidence="1">
    <location>
        <begin position="1"/>
        <end position="19"/>
    </location>
</feature>
<dbReference type="HOGENOM" id="CLU_105603_3_0_6"/>
<dbReference type="PANTHER" id="PTHR34801:SF6">
    <property type="entry name" value="SLL1620 PROTEIN"/>
    <property type="match status" value="1"/>
</dbReference>
<dbReference type="STRING" id="1085623.GNIT_0982"/>
<evidence type="ECO:0000313" key="3">
    <source>
        <dbReference type="Proteomes" id="UP000009282"/>
    </source>
</evidence>
<dbReference type="PROSITE" id="PS51257">
    <property type="entry name" value="PROKAR_LIPOPROTEIN"/>
    <property type="match status" value="1"/>
</dbReference>
<gene>
    <name evidence="2" type="ordered locus">GNIT_0982</name>
</gene>
<organism evidence="2 3">
    <name type="scientific">Glaciecola nitratireducens (strain JCM 12485 / KCTC 12276 / FR1064)</name>
    <dbReference type="NCBI Taxonomy" id="1085623"/>
    <lineage>
        <taxon>Bacteria</taxon>
        <taxon>Pseudomonadati</taxon>
        <taxon>Pseudomonadota</taxon>
        <taxon>Gammaproteobacteria</taxon>
        <taxon>Alteromonadales</taxon>
        <taxon>Alteromonadaceae</taxon>
        <taxon>Brumicola</taxon>
    </lineage>
</organism>
<feature type="chain" id="PRO_5003467633" description="Lipoprotein" evidence="1">
    <location>
        <begin position="20"/>
        <end position="148"/>
    </location>
</feature>
<dbReference type="Pfam" id="PF07386">
    <property type="entry name" value="DUF1499"/>
    <property type="match status" value="1"/>
</dbReference>
<dbReference type="Proteomes" id="UP000009282">
    <property type="component" value="Chromosome"/>
</dbReference>
<name>G4QJZ7_GLANF</name>